<keyword evidence="7 9" id="KW-0067">ATP-binding</keyword>
<evidence type="ECO:0000313" key="9">
    <source>
        <dbReference type="EMBL" id="GLR25585.1"/>
    </source>
</evidence>
<proteinExistence type="inferred from homology"/>
<dbReference type="PANTHER" id="PTHR42711:SF5">
    <property type="entry name" value="ABC TRANSPORTER ATP-BINDING PROTEIN NATA"/>
    <property type="match status" value="1"/>
</dbReference>
<keyword evidence="5" id="KW-0472">Membrane</keyword>
<dbReference type="SUPFAM" id="SSF52540">
    <property type="entry name" value="P-loop containing nucleoside triphosphate hydrolases"/>
    <property type="match status" value="1"/>
</dbReference>
<dbReference type="SMART" id="SM00382">
    <property type="entry name" value="AAA"/>
    <property type="match status" value="1"/>
</dbReference>
<evidence type="ECO:0000256" key="6">
    <source>
        <dbReference type="ARBA" id="ARBA00022741"/>
    </source>
</evidence>
<keyword evidence="4" id="KW-1003">Cell membrane</keyword>
<name>A0ABQ5YP67_9BURK</name>
<keyword evidence="6" id="KW-0547">Nucleotide-binding</keyword>
<evidence type="ECO:0000313" key="10">
    <source>
        <dbReference type="Proteomes" id="UP001156664"/>
    </source>
</evidence>
<keyword evidence="5" id="KW-0997">Cell inner membrane</keyword>
<dbReference type="InterPro" id="IPR027417">
    <property type="entry name" value="P-loop_NTPase"/>
</dbReference>
<evidence type="ECO:0000256" key="7">
    <source>
        <dbReference type="ARBA" id="ARBA00022840"/>
    </source>
</evidence>
<dbReference type="Proteomes" id="UP001156664">
    <property type="component" value="Unassembled WGS sequence"/>
</dbReference>
<gene>
    <name evidence="9" type="primary">nodI</name>
    <name evidence="9" type="ORF">GCM10007875_06730</name>
</gene>
<dbReference type="InterPro" id="IPR017871">
    <property type="entry name" value="ABC_transporter-like_CS"/>
</dbReference>
<evidence type="ECO:0000256" key="5">
    <source>
        <dbReference type="ARBA" id="ARBA00022519"/>
    </source>
</evidence>
<dbReference type="InterPro" id="IPR003593">
    <property type="entry name" value="AAA+_ATPase"/>
</dbReference>
<dbReference type="PROSITE" id="PS50893">
    <property type="entry name" value="ABC_TRANSPORTER_2"/>
    <property type="match status" value="1"/>
</dbReference>
<dbReference type="EMBL" id="BSOJ01000006">
    <property type="protein sequence ID" value="GLR25585.1"/>
    <property type="molecule type" value="Genomic_DNA"/>
</dbReference>
<dbReference type="PANTHER" id="PTHR42711">
    <property type="entry name" value="ABC TRANSPORTER ATP-BINDING PROTEIN"/>
    <property type="match status" value="1"/>
</dbReference>
<dbReference type="InterPro" id="IPR003439">
    <property type="entry name" value="ABC_transporter-like_ATP-bd"/>
</dbReference>
<keyword evidence="10" id="KW-1185">Reference proteome</keyword>
<dbReference type="RefSeq" id="WP_284279965.1">
    <property type="nucleotide sequence ID" value="NZ_BSOJ01000006.1"/>
</dbReference>
<protein>
    <submittedName>
        <fullName evidence="9">Nod factor export ATP-binding protein I</fullName>
    </submittedName>
</protein>
<accession>A0ABQ5YP67</accession>
<comment type="caution">
    <text evidence="9">The sequence shown here is derived from an EMBL/GenBank/DDBJ whole genome shotgun (WGS) entry which is preliminary data.</text>
</comment>
<keyword evidence="2" id="KW-0813">Transport</keyword>
<reference evidence="10" key="1">
    <citation type="journal article" date="2019" name="Int. J. Syst. Evol. Microbiol.">
        <title>The Global Catalogue of Microorganisms (GCM) 10K type strain sequencing project: providing services to taxonomists for standard genome sequencing and annotation.</title>
        <authorList>
            <consortium name="The Broad Institute Genomics Platform"/>
            <consortium name="The Broad Institute Genome Sequencing Center for Infectious Disease"/>
            <person name="Wu L."/>
            <person name="Ma J."/>
        </authorList>
    </citation>
    <scope>NUCLEOTIDE SEQUENCE [LARGE SCALE GENOMIC DNA]</scope>
    <source>
        <strain evidence="10">NBRC 105857</strain>
    </source>
</reference>
<evidence type="ECO:0000256" key="1">
    <source>
        <dbReference type="ARBA" id="ARBA00005417"/>
    </source>
</evidence>
<sequence>MDVLSFTSVSKRFGDREVLKDISLRLQEGECIALLGPNGAGKSTIIQLALGLMTPSSGEVHLLASRDQSDAHLARYEVGVVPQYDALDPDFTVEENLRVFGTYFGVGKPQLAERTEELLDFAALKSRRAEGVSVLSGGMRRRLTLARALINTPRLLFLDEPTTALDPQAKHLMWERLIQLKRAGLSLFLTTHYMDEAQRLADRVIVIDRGVIVAQGSPVELIEQFVKGPVLEVWGMKAQHWVTRLVAAEEAPMQRGETFYLFGDLARQFLDKLNALKPDGIEYLFRPSNLEDVFFHLTGRDLRDD</sequence>
<evidence type="ECO:0000256" key="4">
    <source>
        <dbReference type="ARBA" id="ARBA00022475"/>
    </source>
</evidence>
<evidence type="ECO:0000259" key="8">
    <source>
        <dbReference type="PROSITE" id="PS50893"/>
    </source>
</evidence>
<dbReference type="InterPro" id="IPR050763">
    <property type="entry name" value="ABC_transporter_ATP-binding"/>
</dbReference>
<dbReference type="GO" id="GO:0005524">
    <property type="term" value="F:ATP binding"/>
    <property type="evidence" value="ECO:0007669"/>
    <property type="project" value="UniProtKB-KW"/>
</dbReference>
<evidence type="ECO:0000256" key="2">
    <source>
        <dbReference type="ARBA" id="ARBA00022448"/>
    </source>
</evidence>
<organism evidence="9 10">
    <name type="scientific">Limnobacter litoralis</name>
    <dbReference type="NCBI Taxonomy" id="481366"/>
    <lineage>
        <taxon>Bacteria</taxon>
        <taxon>Pseudomonadati</taxon>
        <taxon>Pseudomonadota</taxon>
        <taxon>Betaproteobacteria</taxon>
        <taxon>Burkholderiales</taxon>
        <taxon>Burkholderiaceae</taxon>
        <taxon>Limnobacter</taxon>
    </lineage>
</organism>
<feature type="domain" description="ABC transporter" evidence="8">
    <location>
        <begin position="4"/>
        <end position="234"/>
    </location>
</feature>
<evidence type="ECO:0000256" key="3">
    <source>
        <dbReference type="ARBA" id="ARBA00022458"/>
    </source>
</evidence>
<dbReference type="Gene3D" id="3.40.50.300">
    <property type="entry name" value="P-loop containing nucleotide triphosphate hydrolases"/>
    <property type="match status" value="1"/>
</dbReference>
<comment type="similarity">
    <text evidence="1">Belongs to the ABC transporter superfamily.</text>
</comment>
<keyword evidence="3" id="KW-0536">Nodulation</keyword>
<dbReference type="PROSITE" id="PS00211">
    <property type="entry name" value="ABC_TRANSPORTER_1"/>
    <property type="match status" value="1"/>
</dbReference>
<dbReference type="Pfam" id="PF00005">
    <property type="entry name" value="ABC_tran"/>
    <property type="match status" value="1"/>
</dbReference>